<gene>
    <name evidence="2" type="ORF">G3V02_004668</name>
</gene>
<evidence type="ECO:0000256" key="1">
    <source>
        <dbReference type="SAM" id="MobiDB-lite"/>
    </source>
</evidence>
<reference evidence="2" key="2">
    <citation type="submission" date="2018-07" db="EMBL/GenBank/DDBJ databases">
        <authorList>
            <consortium name="NCBI Pathogen Detection Project"/>
        </authorList>
    </citation>
    <scope>NUCLEOTIDE SEQUENCE</scope>
    <source>
        <strain evidence="2">BCW_2640</strain>
    </source>
</reference>
<accession>A0A726Y299</accession>
<organism evidence="2">
    <name type="scientific">Salmonella enterica subsp. enterica serovar Ank</name>
    <dbReference type="NCBI Taxonomy" id="1173578"/>
    <lineage>
        <taxon>Bacteria</taxon>
        <taxon>Pseudomonadati</taxon>
        <taxon>Pseudomonadota</taxon>
        <taxon>Gammaproteobacteria</taxon>
        <taxon>Enterobacterales</taxon>
        <taxon>Enterobacteriaceae</taxon>
        <taxon>Salmonella</taxon>
    </lineage>
</organism>
<feature type="region of interest" description="Disordered" evidence="1">
    <location>
        <begin position="1"/>
        <end position="38"/>
    </location>
</feature>
<feature type="compositionally biased region" description="Basic and acidic residues" evidence="1">
    <location>
        <begin position="375"/>
        <end position="384"/>
    </location>
</feature>
<reference evidence="2" key="1">
    <citation type="journal article" date="2018" name="Genome Biol.">
        <title>SKESA: strategic k-mer extension for scrupulous assemblies.</title>
        <authorList>
            <person name="Souvorov A."/>
            <person name="Agarwala R."/>
            <person name="Lipman D.J."/>
        </authorList>
    </citation>
    <scope>NUCLEOTIDE SEQUENCE</scope>
    <source>
        <strain evidence="2">BCW_2640</strain>
    </source>
</reference>
<feature type="region of interest" description="Disordered" evidence="1">
    <location>
        <begin position="375"/>
        <end position="410"/>
    </location>
</feature>
<name>A0A726Y299_SALET</name>
<dbReference type="EMBL" id="DAARBX010000033">
    <property type="protein sequence ID" value="HAE1795859.1"/>
    <property type="molecule type" value="Genomic_DNA"/>
</dbReference>
<feature type="compositionally biased region" description="Basic and acidic residues" evidence="1">
    <location>
        <begin position="18"/>
        <end position="38"/>
    </location>
</feature>
<proteinExistence type="predicted"/>
<evidence type="ECO:0000313" key="2">
    <source>
        <dbReference type="EMBL" id="HAE1795859.1"/>
    </source>
</evidence>
<protein>
    <submittedName>
        <fullName evidence="2">Uncharacterized protein</fullName>
    </submittedName>
</protein>
<comment type="caution">
    <text evidence="2">The sequence shown here is derived from an EMBL/GenBank/DDBJ whole genome shotgun (WGS) entry which is preliminary data.</text>
</comment>
<dbReference type="AlphaFoldDB" id="A0A726Y299"/>
<sequence>MAQRQKNTERSFQMAEDEFGHKKEVDQRNFDYQRDRDQVGDERWGKEFGLKALDTKTRLGVAQQQQSMQKEAHDFRMNNARYEKMIQQYEPQIKMAQQAIQAGDYEAARKIMADVPDDVPLARLLRDPMFAQSTVTAGQKLYGIMSSEDVRKNPQSAMDLINDNMKDIAPLFQPEADRAVGQVDPTTGKKIVSSRINHIGPVPDGKEDGQFSADEIAVFQQVTYDDGSVAIKPVTEHRSSDSRDNVKRINIPQLLKGASERVVQGHNYLKYLQQPQGLSQADIDKGAIKVATEATKDGKDVAAALDSYKAGFGDPVAKERLQLAQVTEAAKGWAGDDPAKQKFMQGAINQAPQLFLPGNEREREIYYQNFVESENQKQKARREASGSSTANALRDIRTRDLMQHQTLGSD</sequence>